<evidence type="ECO:0000313" key="1">
    <source>
        <dbReference type="EMBL" id="THU78717.1"/>
    </source>
</evidence>
<dbReference type="OrthoDB" id="2867539at2759"/>
<sequence length="221" mass="24856">MAYTVKSPNSLPQGCFSIKIHEREHKISGVDQSFTDQFIIPANADIILRDNQSGPGVKIGHISAILILLASLTNSGRRNEFQTLCDKHSPELRQMASSLFDSEGNHKNKDWEEEDQGDILFVQEVYLQPQWRGYGIGLLAVHSLMNALPSFEMDKVILDPQPPISSKKADHNAALHISSLTRYWGLLGFRKVSKKDNVHYMEIWTGKARPPIGTVVPHLFQ</sequence>
<protein>
    <recommendedName>
        <fullName evidence="3">N-acetyltransferase domain-containing protein</fullName>
    </recommendedName>
</protein>
<proteinExistence type="predicted"/>
<dbReference type="AlphaFoldDB" id="A0A4S8KSC6"/>
<dbReference type="Proteomes" id="UP000297245">
    <property type="component" value="Unassembled WGS sequence"/>
</dbReference>
<reference evidence="1 2" key="1">
    <citation type="journal article" date="2019" name="Nat. Ecol. Evol.">
        <title>Megaphylogeny resolves global patterns of mushroom evolution.</title>
        <authorList>
            <person name="Varga T."/>
            <person name="Krizsan K."/>
            <person name="Foldi C."/>
            <person name="Dima B."/>
            <person name="Sanchez-Garcia M."/>
            <person name="Sanchez-Ramirez S."/>
            <person name="Szollosi G.J."/>
            <person name="Szarkandi J.G."/>
            <person name="Papp V."/>
            <person name="Albert L."/>
            <person name="Andreopoulos W."/>
            <person name="Angelini C."/>
            <person name="Antonin V."/>
            <person name="Barry K.W."/>
            <person name="Bougher N.L."/>
            <person name="Buchanan P."/>
            <person name="Buyck B."/>
            <person name="Bense V."/>
            <person name="Catcheside P."/>
            <person name="Chovatia M."/>
            <person name="Cooper J."/>
            <person name="Damon W."/>
            <person name="Desjardin D."/>
            <person name="Finy P."/>
            <person name="Geml J."/>
            <person name="Haridas S."/>
            <person name="Hughes K."/>
            <person name="Justo A."/>
            <person name="Karasinski D."/>
            <person name="Kautmanova I."/>
            <person name="Kiss B."/>
            <person name="Kocsube S."/>
            <person name="Kotiranta H."/>
            <person name="LaButti K.M."/>
            <person name="Lechner B.E."/>
            <person name="Liimatainen K."/>
            <person name="Lipzen A."/>
            <person name="Lukacs Z."/>
            <person name="Mihaltcheva S."/>
            <person name="Morgado L.N."/>
            <person name="Niskanen T."/>
            <person name="Noordeloos M.E."/>
            <person name="Ohm R.A."/>
            <person name="Ortiz-Santana B."/>
            <person name="Ovrebo C."/>
            <person name="Racz N."/>
            <person name="Riley R."/>
            <person name="Savchenko A."/>
            <person name="Shiryaev A."/>
            <person name="Soop K."/>
            <person name="Spirin V."/>
            <person name="Szebenyi C."/>
            <person name="Tomsovsky M."/>
            <person name="Tulloss R.E."/>
            <person name="Uehling J."/>
            <person name="Grigoriev I.V."/>
            <person name="Vagvolgyi C."/>
            <person name="Papp T."/>
            <person name="Martin F.M."/>
            <person name="Miettinen O."/>
            <person name="Hibbett D.S."/>
            <person name="Nagy L.G."/>
        </authorList>
    </citation>
    <scope>NUCLEOTIDE SEQUENCE [LARGE SCALE GENOMIC DNA]</scope>
    <source>
        <strain evidence="1 2">CBS 962.96</strain>
    </source>
</reference>
<evidence type="ECO:0000313" key="2">
    <source>
        <dbReference type="Proteomes" id="UP000297245"/>
    </source>
</evidence>
<evidence type="ECO:0008006" key="3">
    <source>
        <dbReference type="Google" id="ProtNLM"/>
    </source>
</evidence>
<name>A0A4S8KSC6_DENBC</name>
<organism evidence="1 2">
    <name type="scientific">Dendrothele bispora (strain CBS 962.96)</name>
    <dbReference type="NCBI Taxonomy" id="1314807"/>
    <lineage>
        <taxon>Eukaryota</taxon>
        <taxon>Fungi</taxon>
        <taxon>Dikarya</taxon>
        <taxon>Basidiomycota</taxon>
        <taxon>Agaricomycotina</taxon>
        <taxon>Agaricomycetes</taxon>
        <taxon>Agaricomycetidae</taxon>
        <taxon>Agaricales</taxon>
        <taxon>Agaricales incertae sedis</taxon>
        <taxon>Dendrothele</taxon>
    </lineage>
</organism>
<accession>A0A4S8KSC6</accession>
<keyword evidence="2" id="KW-1185">Reference proteome</keyword>
<gene>
    <name evidence="1" type="ORF">K435DRAFT_973431</name>
</gene>
<dbReference type="EMBL" id="ML180145">
    <property type="protein sequence ID" value="THU78717.1"/>
    <property type="molecule type" value="Genomic_DNA"/>
</dbReference>